<dbReference type="Pfam" id="PF03808">
    <property type="entry name" value="Glyco_tran_WecG"/>
    <property type="match status" value="1"/>
</dbReference>
<dbReference type="PANTHER" id="PTHR34136:SF1">
    <property type="entry name" value="UDP-N-ACETYL-D-MANNOSAMINURONIC ACID TRANSFERASE"/>
    <property type="match status" value="1"/>
</dbReference>
<accession>A0A375BKH6</accession>
<proteinExistence type="predicted"/>
<comment type="caution">
    <text evidence="3">The sequence shown here is derived from an EMBL/GenBank/DDBJ whole genome shotgun (WGS) entry which is preliminary data.</text>
</comment>
<dbReference type="AlphaFoldDB" id="A0A375BKH6"/>
<evidence type="ECO:0000256" key="2">
    <source>
        <dbReference type="ARBA" id="ARBA00022679"/>
    </source>
</evidence>
<dbReference type="EMBL" id="OFSP01000009">
    <property type="protein sequence ID" value="SOY46848.1"/>
    <property type="molecule type" value="Genomic_DNA"/>
</dbReference>
<reference evidence="3" key="1">
    <citation type="submission" date="2018-01" db="EMBL/GenBank/DDBJ databases">
        <authorList>
            <person name="Clerissi C."/>
        </authorList>
    </citation>
    <scope>NUCLEOTIDE SEQUENCE</scope>
    <source>
        <strain evidence="3">Cupriavidus taiwanensis STM 3521</strain>
    </source>
</reference>
<evidence type="ECO:0000313" key="3">
    <source>
        <dbReference type="EMBL" id="SOY46848.1"/>
    </source>
</evidence>
<evidence type="ECO:0000256" key="1">
    <source>
        <dbReference type="ARBA" id="ARBA00022676"/>
    </source>
</evidence>
<dbReference type="InterPro" id="IPR004629">
    <property type="entry name" value="WecG_TagA_CpsF"/>
</dbReference>
<name>A0A375BKH6_9BURK</name>
<protein>
    <submittedName>
        <fullName evidence="3">Glycosyltransferase WecB/TagA/CpsF family</fullName>
    </submittedName>
</protein>
<keyword evidence="2" id="KW-0808">Transferase</keyword>
<keyword evidence="1" id="KW-0328">Glycosyltransferase</keyword>
<gene>
    <name evidence="3" type="ORF">CBM2589_B170044</name>
</gene>
<dbReference type="Proteomes" id="UP000256297">
    <property type="component" value="Chromosome CBM2589_b"/>
</dbReference>
<dbReference type="CDD" id="cd06533">
    <property type="entry name" value="Glyco_transf_WecG_TagA"/>
    <property type="match status" value="1"/>
</dbReference>
<dbReference type="InterPro" id="IPR028082">
    <property type="entry name" value="Peripla_BP_I"/>
</dbReference>
<dbReference type="SUPFAM" id="SSF53822">
    <property type="entry name" value="Periplasmic binding protein-like I"/>
    <property type="match status" value="1"/>
</dbReference>
<dbReference type="RefSeq" id="WP_116337039.1">
    <property type="nucleotide sequence ID" value="NZ_LT976856.1"/>
</dbReference>
<dbReference type="GO" id="GO:0016758">
    <property type="term" value="F:hexosyltransferase activity"/>
    <property type="evidence" value="ECO:0007669"/>
    <property type="project" value="TreeGrafter"/>
</dbReference>
<sequence length="237" mass="27357">MKFLLNRLSASSELPTRDGVYTFLNPYSYLIARRNPEIFERFDGIYIDGQLLAKMLSAVLRDRVTRTSFDMTSLAPKLMESAENNDKTVYLIGAKSKQIDIAAAHFQEKYPKLKICGLRHGYFSSAKERSEVIRNIVRLAPDYVIVGMGTPIQEEFLLELAAGGWRGQAFTCGGFLHQSSERLTYYPAWVNKLHLRAPFRAFKEPRLLRRYLISYPYFIAVFAMDWLTSSHRVHRKT</sequence>
<organism evidence="3">
    <name type="scientific">Cupriavidus taiwanensis</name>
    <dbReference type="NCBI Taxonomy" id="164546"/>
    <lineage>
        <taxon>Bacteria</taxon>
        <taxon>Pseudomonadati</taxon>
        <taxon>Pseudomonadota</taxon>
        <taxon>Betaproteobacteria</taxon>
        <taxon>Burkholderiales</taxon>
        <taxon>Burkholderiaceae</taxon>
        <taxon>Cupriavidus</taxon>
    </lineage>
</organism>
<dbReference type="PANTHER" id="PTHR34136">
    <property type="match status" value="1"/>
</dbReference>